<feature type="region of interest" description="Disordered" evidence="1">
    <location>
        <begin position="224"/>
        <end position="278"/>
    </location>
</feature>
<dbReference type="GO" id="GO:0006355">
    <property type="term" value="P:regulation of DNA-templated transcription"/>
    <property type="evidence" value="ECO:0007669"/>
    <property type="project" value="InterPro"/>
</dbReference>
<reference evidence="3 4" key="1">
    <citation type="journal article" date="2016" name="Genome Biol. Evol.">
        <title>Gene Family Evolution Reflects Adaptation to Soil Environmental Stressors in the Genome of the Collembolan Orchesella cincta.</title>
        <authorList>
            <person name="Faddeeva-Vakhrusheva A."/>
            <person name="Derks M.F."/>
            <person name="Anvar S.Y."/>
            <person name="Agamennone V."/>
            <person name="Suring W."/>
            <person name="Smit S."/>
            <person name="van Straalen N.M."/>
            <person name="Roelofs D."/>
        </authorList>
    </citation>
    <scope>NUCLEOTIDE SEQUENCE [LARGE SCALE GENOMIC DNA]</scope>
    <source>
        <tissue evidence="3">Mixed pool</tissue>
    </source>
</reference>
<proteinExistence type="predicted"/>
<keyword evidence="3" id="KW-0371">Homeobox</keyword>
<gene>
    <name evidence="3" type="ORF">Ocin01_06695</name>
</gene>
<dbReference type="Proteomes" id="UP000094527">
    <property type="component" value="Unassembled WGS sequence"/>
</dbReference>
<feature type="compositionally biased region" description="Acidic residues" evidence="1">
    <location>
        <begin position="251"/>
        <end position="260"/>
    </location>
</feature>
<dbReference type="InterPro" id="IPR003893">
    <property type="entry name" value="Iroquois_homeo"/>
</dbReference>
<evidence type="ECO:0000313" key="3">
    <source>
        <dbReference type="EMBL" id="ODM99984.1"/>
    </source>
</evidence>
<name>A0A1D2N4J4_ORCCI</name>
<organism evidence="3 4">
    <name type="scientific">Orchesella cincta</name>
    <name type="common">Springtail</name>
    <name type="synonym">Podura cincta</name>
    <dbReference type="NCBI Taxonomy" id="48709"/>
    <lineage>
        <taxon>Eukaryota</taxon>
        <taxon>Metazoa</taxon>
        <taxon>Ecdysozoa</taxon>
        <taxon>Arthropoda</taxon>
        <taxon>Hexapoda</taxon>
        <taxon>Collembola</taxon>
        <taxon>Entomobryomorpha</taxon>
        <taxon>Entomobryoidea</taxon>
        <taxon>Orchesellidae</taxon>
        <taxon>Orchesellinae</taxon>
        <taxon>Orchesella</taxon>
    </lineage>
</organism>
<feature type="compositionally biased region" description="Low complexity" evidence="1">
    <location>
        <begin position="224"/>
        <end position="241"/>
    </location>
</feature>
<keyword evidence="3" id="KW-0238">DNA-binding</keyword>
<evidence type="ECO:0000256" key="1">
    <source>
        <dbReference type="SAM" id="MobiDB-lite"/>
    </source>
</evidence>
<protein>
    <submittedName>
        <fullName evidence="3">Homeobox protein araucan</fullName>
    </submittedName>
</protein>
<comment type="caution">
    <text evidence="3">The sequence shown here is derived from an EMBL/GenBank/DDBJ whole genome shotgun (WGS) entry which is preliminary data.</text>
</comment>
<dbReference type="AlphaFoldDB" id="A0A1D2N4J4"/>
<sequence length="278" mass="30093">MDPSSDLKSDCAATANKPKIWSLADTAACKTPPPPSHLPPGHHLHNPHHLSGAHPLSGHHPHHQNPNSHHHAHPNSNHVAAMSHHHHHQAAAAAAPPVTSSWSFALPPAYRYGGFLPPVANNEGVGTDTPPQTPPNLKVPLLSGSLSHFQSGAGNSSALNPSGDLSATAFKPVLKSRFNDHQNYYYRHPNDYYPHHYHHHRLFNTNFNNNFITTNSTNPIINGDDGPLALSLPSSSSSSSPNCRDQSVNEVDVDEEEDATSTESEVGEGERNKYNNPN</sequence>
<dbReference type="GO" id="GO:0003677">
    <property type="term" value="F:DNA binding"/>
    <property type="evidence" value="ECO:0007669"/>
    <property type="project" value="UniProtKB-KW"/>
</dbReference>
<feature type="non-terminal residue" evidence="3">
    <location>
        <position position="278"/>
    </location>
</feature>
<dbReference type="SMART" id="SM00548">
    <property type="entry name" value="IRO"/>
    <property type="match status" value="1"/>
</dbReference>
<dbReference type="GO" id="GO:0005634">
    <property type="term" value="C:nucleus"/>
    <property type="evidence" value="ECO:0007669"/>
    <property type="project" value="InterPro"/>
</dbReference>
<feature type="compositionally biased region" description="Basic residues" evidence="1">
    <location>
        <begin position="57"/>
        <end position="73"/>
    </location>
</feature>
<accession>A0A1D2N4J4</accession>
<dbReference type="OrthoDB" id="5399138at2759"/>
<dbReference type="EMBL" id="LJIJ01000241">
    <property type="protein sequence ID" value="ODM99984.1"/>
    <property type="molecule type" value="Genomic_DNA"/>
</dbReference>
<feature type="compositionally biased region" description="Basic and acidic residues" evidence="1">
    <location>
        <begin position="268"/>
        <end position="278"/>
    </location>
</feature>
<keyword evidence="4" id="KW-1185">Reference proteome</keyword>
<feature type="region of interest" description="Disordered" evidence="1">
    <location>
        <begin position="26"/>
        <end position="76"/>
    </location>
</feature>
<evidence type="ECO:0000259" key="2">
    <source>
        <dbReference type="SMART" id="SM00548"/>
    </source>
</evidence>
<dbReference type="STRING" id="48709.A0A1D2N4J4"/>
<feature type="domain" description="Iroquois-class homeodomain protein" evidence="2">
    <location>
        <begin position="13"/>
        <end position="30"/>
    </location>
</feature>
<evidence type="ECO:0000313" key="4">
    <source>
        <dbReference type="Proteomes" id="UP000094527"/>
    </source>
</evidence>